<organism evidence="1 2">
    <name type="scientific">Mythimna loreyi</name>
    <dbReference type="NCBI Taxonomy" id="667449"/>
    <lineage>
        <taxon>Eukaryota</taxon>
        <taxon>Metazoa</taxon>
        <taxon>Ecdysozoa</taxon>
        <taxon>Arthropoda</taxon>
        <taxon>Hexapoda</taxon>
        <taxon>Insecta</taxon>
        <taxon>Pterygota</taxon>
        <taxon>Neoptera</taxon>
        <taxon>Endopterygota</taxon>
        <taxon>Lepidoptera</taxon>
        <taxon>Glossata</taxon>
        <taxon>Ditrysia</taxon>
        <taxon>Noctuoidea</taxon>
        <taxon>Noctuidae</taxon>
        <taxon>Noctuinae</taxon>
        <taxon>Hadenini</taxon>
        <taxon>Mythimna</taxon>
    </lineage>
</organism>
<gene>
    <name evidence="1" type="ORF">PYW08_015279</name>
</gene>
<evidence type="ECO:0000313" key="2">
    <source>
        <dbReference type="Proteomes" id="UP001231649"/>
    </source>
</evidence>
<proteinExistence type="predicted"/>
<comment type="caution">
    <text evidence="1">The sequence shown here is derived from an EMBL/GenBank/DDBJ whole genome shotgun (WGS) entry which is preliminary data.</text>
</comment>
<sequence>MGAKMEPEIAVTNPVTQPVPVGPRPCPVICPSCKATVITKVSRETTMKTHFMSLLICTMACGLLCLWIPYCMNSCRNSDHYCPNCGAYLGTYKRYRSSLTVVVLVLQRITLLFSCIRRNKQCILQLALC</sequence>
<evidence type="ECO:0000313" key="1">
    <source>
        <dbReference type="EMBL" id="KAJ8726882.1"/>
    </source>
</evidence>
<dbReference type="Proteomes" id="UP001231649">
    <property type="component" value="Chromosome 7"/>
</dbReference>
<name>A0ACC2QXF6_9NEOP</name>
<dbReference type="EMBL" id="CM056783">
    <property type="protein sequence ID" value="KAJ8726882.1"/>
    <property type="molecule type" value="Genomic_DNA"/>
</dbReference>
<accession>A0ACC2QXF6</accession>
<reference evidence="1" key="1">
    <citation type="submission" date="2023-03" db="EMBL/GenBank/DDBJ databases">
        <title>Chromosome-level genomes of two armyworms, Mythimna separata and Mythimna loreyi, provide insights into the biosynthesis and reception of sex pheromones.</title>
        <authorList>
            <person name="Zhao H."/>
        </authorList>
    </citation>
    <scope>NUCLEOTIDE SEQUENCE</scope>
    <source>
        <strain evidence="1">BeijingLab</strain>
    </source>
</reference>
<keyword evidence="2" id="KW-1185">Reference proteome</keyword>
<protein>
    <submittedName>
        <fullName evidence="1">Uncharacterized protein</fullName>
    </submittedName>
</protein>